<dbReference type="Gene3D" id="1.10.10.10">
    <property type="entry name" value="Winged helix-like DNA-binding domain superfamily/Winged helix DNA-binding domain"/>
    <property type="match status" value="1"/>
</dbReference>
<dbReference type="Proteomes" id="UP000187085">
    <property type="component" value="Unassembled WGS sequence"/>
</dbReference>
<comment type="caution">
    <text evidence="1">The sequence shown here is derived from an EMBL/GenBank/DDBJ whole genome shotgun (WGS) entry which is preliminary data.</text>
</comment>
<dbReference type="RefSeq" id="WP_076705598.1">
    <property type="nucleotide sequence ID" value="NZ_MRDE01000080.1"/>
</dbReference>
<dbReference type="STRING" id="554083.BKD30_14070"/>
<evidence type="ECO:0000313" key="2">
    <source>
        <dbReference type="Proteomes" id="UP000187085"/>
    </source>
</evidence>
<dbReference type="EMBL" id="MRDE01000080">
    <property type="protein sequence ID" value="OMH23157.1"/>
    <property type="molecule type" value="Genomic_DNA"/>
</dbReference>
<keyword evidence="2" id="KW-1185">Reference proteome</keyword>
<organism evidence="1 2">
    <name type="scientific">Tersicoccus phoenicis</name>
    <dbReference type="NCBI Taxonomy" id="554083"/>
    <lineage>
        <taxon>Bacteria</taxon>
        <taxon>Bacillati</taxon>
        <taxon>Actinomycetota</taxon>
        <taxon>Actinomycetes</taxon>
        <taxon>Micrococcales</taxon>
        <taxon>Micrococcaceae</taxon>
        <taxon>Tersicoccus</taxon>
    </lineage>
</organism>
<accession>A0A1R1L6J6</accession>
<dbReference type="OrthoDB" id="3338463at2"/>
<name>A0A1R1L6J6_9MICC</name>
<proteinExistence type="predicted"/>
<evidence type="ECO:0000313" key="1">
    <source>
        <dbReference type="EMBL" id="OMH23157.1"/>
    </source>
</evidence>
<reference evidence="1 2" key="1">
    <citation type="submission" date="2016-12" db="EMBL/GenBank/DDBJ databases">
        <title>Draft genome of Tersicoccus phoenicis 1P05MA.</title>
        <authorList>
            <person name="Nakajima Y."/>
            <person name="Yoshizawa S."/>
            <person name="Nakamura K."/>
            <person name="Ogura Y."/>
            <person name="Hayashi T."/>
            <person name="Kogure K."/>
        </authorList>
    </citation>
    <scope>NUCLEOTIDE SEQUENCE [LARGE SCALE GENOMIC DNA]</scope>
    <source>
        <strain evidence="1 2">1p05MA</strain>
    </source>
</reference>
<sequence>MATNRKGEAIDLLRKSSIDVVFGTADRWDLKLAGPRVVSRMIHELGRRLTIVQAMTWTPGTLLLAQTADSRGLEQLRRLGADAIVLNPPTVIIEGQDRLGGEGRGKVTTVARGRPASRRWAVLRALLVAAAPLDQRELAHFTGLTQQSISRILRDLQGQVQRGRDGWILTSWDRSLQDWLDAYPGPGGTSTWWYGLDDPQTQTRDACALATELDAEPLVGGDVAVDHYAPWRTPRTARLYTRTLVDLLPVGFSPASAADGTLEVVVPDDTSLWRTATDADGTALIDPIIALWETAQSTATDAAEAFTQLLTRLATGHDDG</sequence>
<gene>
    <name evidence="1" type="ORF">BKD30_14070</name>
</gene>
<dbReference type="InterPro" id="IPR036388">
    <property type="entry name" value="WH-like_DNA-bd_sf"/>
</dbReference>
<dbReference type="AlphaFoldDB" id="A0A1R1L6J6"/>
<protein>
    <submittedName>
        <fullName evidence="1">Uncharacterized protein</fullName>
    </submittedName>
</protein>